<keyword evidence="4 7" id="KW-0812">Transmembrane</keyword>
<dbReference type="EMBL" id="ACIL03000016">
    <property type="protein sequence ID" value="ESL02345.1"/>
    <property type="molecule type" value="Genomic_DNA"/>
</dbReference>
<dbReference type="HOGENOM" id="CLU_016047_1_2_9"/>
<dbReference type="InterPro" id="IPR035906">
    <property type="entry name" value="MetI-like_sf"/>
</dbReference>
<feature type="transmembrane region" description="Helical" evidence="7">
    <location>
        <begin position="105"/>
        <end position="126"/>
    </location>
</feature>
<feature type="transmembrane region" description="Helical" evidence="7">
    <location>
        <begin position="240"/>
        <end position="261"/>
    </location>
</feature>
<reference evidence="9 10" key="1">
    <citation type="submission" date="2013-06" db="EMBL/GenBank/DDBJ databases">
        <authorList>
            <person name="Weinstock G."/>
            <person name="Sodergren E."/>
            <person name="Clifton S."/>
            <person name="Fulton L."/>
            <person name="Fulton B."/>
            <person name="Courtney L."/>
            <person name="Fronick C."/>
            <person name="Harrison M."/>
            <person name="Strong C."/>
            <person name="Farmer C."/>
            <person name="Delahaunty K."/>
            <person name="Markovic C."/>
            <person name="Hall O."/>
            <person name="Minx P."/>
            <person name="Tomlinson C."/>
            <person name="Mitreva M."/>
            <person name="Nelson J."/>
            <person name="Hou S."/>
            <person name="Wollam A."/>
            <person name="Pepin K.H."/>
            <person name="Johnson M."/>
            <person name="Bhonagiri V."/>
            <person name="Nash W.E."/>
            <person name="Warren W."/>
            <person name="Chinwalla A."/>
            <person name="Mardis E.R."/>
            <person name="Wilson R.K."/>
        </authorList>
    </citation>
    <scope>NUCLEOTIDE SEQUENCE [LARGE SCALE GENOMIC DNA]</scope>
    <source>
        <strain evidence="9 10">ATCC 51271</strain>
    </source>
</reference>
<comment type="subcellular location">
    <subcellularLocation>
        <location evidence="1 7">Cell membrane</location>
        <topology evidence="1 7">Multi-pass membrane protein</topology>
    </subcellularLocation>
</comment>
<dbReference type="Gene3D" id="1.10.3720.10">
    <property type="entry name" value="MetI-like"/>
    <property type="match status" value="1"/>
</dbReference>
<evidence type="ECO:0000256" key="4">
    <source>
        <dbReference type="ARBA" id="ARBA00022692"/>
    </source>
</evidence>
<feature type="transmembrane region" description="Helical" evidence="7">
    <location>
        <begin position="138"/>
        <end position="161"/>
    </location>
</feature>
<name>V2Z5Z5_9FIRM</name>
<evidence type="ECO:0000256" key="1">
    <source>
        <dbReference type="ARBA" id="ARBA00004651"/>
    </source>
</evidence>
<comment type="similarity">
    <text evidence="7">Belongs to the binding-protein-dependent transport system permease family.</text>
</comment>
<dbReference type="InterPro" id="IPR000515">
    <property type="entry name" value="MetI-like"/>
</dbReference>
<evidence type="ECO:0000313" key="10">
    <source>
        <dbReference type="Proteomes" id="UP000018227"/>
    </source>
</evidence>
<evidence type="ECO:0000256" key="2">
    <source>
        <dbReference type="ARBA" id="ARBA00022448"/>
    </source>
</evidence>
<dbReference type="CDD" id="cd06261">
    <property type="entry name" value="TM_PBP2"/>
    <property type="match status" value="1"/>
</dbReference>
<feature type="domain" description="ABC transmembrane type-1" evidence="8">
    <location>
        <begin position="70"/>
        <end position="261"/>
    </location>
</feature>
<dbReference type="SUPFAM" id="SSF161098">
    <property type="entry name" value="MetI-like"/>
    <property type="match status" value="1"/>
</dbReference>
<evidence type="ECO:0000259" key="8">
    <source>
        <dbReference type="PROSITE" id="PS50928"/>
    </source>
</evidence>
<dbReference type="RefSeq" id="WP_023355339.1">
    <property type="nucleotide sequence ID" value="NZ_KI535369.1"/>
</dbReference>
<feature type="transmembrane region" description="Helical" evidence="7">
    <location>
        <begin position="74"/>
        <end position="93"/>
    </location>
</feature>
<evidence type="ECO:0000256" key="6">
    <source>
        <dbReference type="ARBA" id="ARBA00023136"/>
    </source>
</evidence>
<evidence type="ECO:0000256" key="3">
    <source>
        <dbReference type="ARBA" id="ARBA00022475"/>
    </source>
</evidence>
<keyword evidence="5 7" id="KW-1133">Transmembrane helix</keyword>
<dbReference type="Proteomes" id="UP000018227">
    <property type="component" value="Unassembled WGS sequence"/>
</dbReference>
<dbReference type="AlphaFoldDB" id="V2Z5Z5"/>
<dbReference type="eggNOG" id="COG0395">
    <property type="taxonomic scope" value="Bacteria"/>
</dbReference>
<dbReference type="PROSITE" id="PS50928">
    <property type="entry name" value="ABC_TM1"/>
    <property type="match status" value="1"/>
</dbReference>
<evidence type="ECO:0000313" key="9">
    <source>
        <dbReference type="EMBL" id="ESL02345.1"/>
    </source>
</evidence>
<keyword evidence="3" id="KW-1003">Cell membrane</keyword>
<keyword evidence="2 7" id="KW-0813">Transport</keyword>
<sequence>MKIKKLPANFFISGFLIIIAFIALLPLLMAFINSFKTNQELLINVMSWPEKFSFENYLHTIDKMHYGRSFTNTAILALFSIFFIVLFSSLAGWRLCRTKTKLSRFLLRLFIFSMLIPFSSIMIPLYRVSLVLNIKNSLIGLSFIYAGLGVSMAIFLYHGFVKGIPIEMEEAAAIDGGSLIQIFFRIVFPMLKPITATIIITNVLWVWNDFLLPLIIVSDNKKYTLLLSTNTLFGQYSSDWTAILGALILAAFPVIVFYIIFQKQILKGITDGAIKG</sequence>
<dbReference type="PANTHER" id="PTHR43744:SF8">
    <property type="entry name" value="SN-GLYCEROL-3-PHOSPHATE TRANSPORT SYSTEM PERMEASE PROTEIN UGPE"/>
    <property type="match status" value="1"/>
</dbReference>
<dbReference type="PANTHER" id="PTHR43744">
    <property type="entry name" value="ABC TRANSPORTER PERMEASE PROTEIN MG189-RELATED-RELATED"/>
    <property type="match status" value="1"/>
</dbReference>
<feature type="transmembrane region" description="Helical" evidence="7">
    <location>
        <begin position="12"/>
        <end position="32"/>
    </location>
</feature>
<dbReference type="STRING" id="592026.GCWU0000282_002479"/>
<keyword evidence="10" id="KW-1185">Reference proteome</keyword>
<comment type="caution">
    <text evidence="9">The sequence shown here is derived from an EMBL/GenBank/DDBJ whole genome shotgun (WGS) entry which is preliminary data.</text>
</comment>
<dbReference type="GO" id="GO:0055085">
    <property type="term" value="P:transmembrane transport"/>
    <property type="evidence" value="ECO:0007669"/>
    <property type="project" value="InterPro"/>
</dbReference>
<accession>V2Z5Z5</accession>
<keyword evidence="6 7" id="KW-0472">Membrane</keyword>
<organism evidence="9 10">
    <name type="scientific">Catonella morbi ATCC 51271</name>
    <dbReference type="NCBI Taxonomy" id="592026"/>
    <lineage>
        <taxon>Bacteria</taxon>
        <taxon>Bacillati</taxon>
        <taxon>Bacillota</taxon>
        <taxon>Clostridia</taxon>
        <taxon>Lachnospirales</taxon>
        <taxon>Lachnospiraceae</taxon>
        <taxon>Catonella</taxon>
    </lineage>
</organism>
<dbReference type="GO" id="GO:0005886">
    <property type="term" value="C:plasma membrane"/>
    <property type="evidence" value="ECO:0007669"/>
    <property type="project" value="UniProtKB-SubCell"/>
</dbReference>
<dbReference type="Pfam" id="PF00528">
    <property type="entry name" value="BPD_transp_1"/>
    <property type="match status" value="1"/>
</dbReference>
<evidence type="ECO:0000256" key="5">
    <source>
        <dbReference type="ARBA" id="ARBA00022989"/>
    </source>
</evidence>
<dbReference type="OrthoDB" id="9772609at2"/>
<feature type="transmembrane region" description="Helical" evidence="7">
    <location>
        <begin position="182"/>
        <end position="207"/>
    </location>
</feature>
<proteinExistence type="inferred from homology"/>
<protein>
    <submittedName>
        <fullName evidence="9">ABC transporter, permease protein</fullName>
    </submittedName>
</protein>
<gene>
    <name evidence="9" type="ORF">GCWU0000282_002479</name>
</gene>
<evidence type="ECO:0000256" key="7">
    <source>
        <dbReference type="RuleBase" id="RU363032"/>
    </source>
</evidence>